<sequence length="153" mass="18258">MRVLALLTFFVLPFWAKGQGGDSLLMQAKLLTVSAYRQLPKDSLLALLQQQPAEIYKAKKLKGFYLIKINSKQAADSYNSCVFYLVYEERRRQFYRIAGFDQREYLAFRRRVRGRRLFWGEKAIRRDFSGHFPRRQSRRVNCAEEMEKEIKVY</sequence>
<dbReference type="KEGG" id="sgn:SGRA_3517"/>
<dbReference type="STRING" id="984262.SGRA_3517"/>
<dbReference type="Proteomes" id="UP000007519">
    <property type="component" value="Chromosome"/>
</dbReference>
<name>H6L077_SAPGL</name>
<gene>
    <name evidence="1" type="ordered locus">SGRA_3517</name>
</gene>
<dbReference type="EMBL" id="CP002831">
    <property type="protein sequence ID" value="AFC26241.1"/>
    <property type="molecule type" value="Genomic_DNA"/>
</dbReference>
<evidence type="ECO:0000313" key="2">
    <source>
        <dbReference type="Proteomes" id="UP000007519"/>
    </source>
</evidence>
<protein>
    <submittedName>
        <fullName evidence="1">Uncharacterized protein</fullName>
    </submittedName>
</protein>
<accession>H6L077</accession>
<evidence type="ECO:0000313" key="1">
    <source>
        <dbReference type="EMBL" id="AFC26241.1"/>
    </source>
</evidence>
<organism evidence="1 2">
    <name type="scientific">Saprospira grandis (strain Lewin)</name>
    <dbReference type="NCBI Taxonomy" id="984262"/>
    <lineage>
        <taxon>Bacteria</taxon>
        <taxon>Pseudomonadati</taxon>
        <taxon>Bacteroidota</taxon>
        <taxon>Saprospiria</taxon>
        <taxon>Saprospirales</taxon>
        <taxon>Saprospiraceae</taxon>
        <taxon>Saprospira</taxon>
    </lineage>
</organism>
<dbReference type="AlphaFoldDB" id="H6L077"/>
<keyword evidence="2" id="KW-1185">Reference proteome</keyword>
<dbReference type="HOGENOM" id="CLU_1712004_0_0_10"/>
<reference evidence="1 2" key="1">
    <citation type="journal article" date="2012" name="Stand. Genomic Sci.">
        <title>Complete genome sequencing and analysis of Saprospira grandis str. Lewin, a predatory marine bacterium.</title>
        <authorList>
            <person name="Saw J.H."/>
            <person name="Yuryev A."/>
            <person name="Kanbe M."/>
            <person name="Hou S."/>
            <person name="Young A.G."/>
            <person name="Aizawa S."/>
            <person name="Alam M."/>
        </authorList>
    </citation>
    <scope>NUCLEOTIDE SEQUENCE [LARGE SCALE GENOMIC DNA]</scope>
    <source>
        <strain evidence="1 2">Lewin</strain>
    </source>
</reference>
<proteinExistence type="predicted"/>